<gene>
    <name evidence="12" type="ORF">PSEUBRA_SCAF11g01237</name>
</gene>
<evidence type="ECO:0000313" key="13">
    <source>
        <dbReference type="Proteomes" id="UP000019377"/>
    </source>
</evidence>
<dbReference type="NCBIfam" id="NF003704">
    <property type="entry name" value="PRK05321.1"/>
    <property type="match status" value="1"/>
</dbReference>
<dbReference type="SUPFAM" id="SSF54675">
    <property type="entry name" value="Nicotinate/Quinolinate PRTase N-terminal domain-like"/>
    <property type="match status" value="1"/>
</dbReference>
<dbReference type="eggNOG" id="KOG2511">
    <property type="taxonomic scope" value="Eukaryota"/>
</dbReference>
<evidence type="ECO:0000256" key="9">
    <source>
        <dbReference type="SAM" id="MobiDB-lite"/>
    </source>
</evidence>
<dbReference type="UniPathway" id="UPA00253">
    <property type="reaction ID" value="UER00457"/>
</dbReference>
<dbReference type="PANTHER" id="PTHR11098:SF1">
    <property type="entry name" value="NICOTINATE PHOSPHORIBOSYLTRANSFERASE"/>
    <property type="match status" value="1"/>
</dbReference>
<dbReference type="GO" id="GO:0034355">
    <property type="term" value="P:NAD+ biosynthetic process via the salvage pathway"/>
    <property type="evidence" value="ECO:0007669"/>
    <property type="project" value="TreeGrafter"/>
</dbReference>
<keyword evidence="6 8" id="KW-0662">Pyridine nucleotide biosynthesis</keyword>
<comment type="PTM">
    <text evidence="8">Transiently phosphorylated on a His residue during the reaction cycle. Phosphorylation strongly increases the affinity for substrates and increases the rate of nicotinate D-ribonucleotide production. Dephosphorylation regenerates the low-affinity form of the enzyme, leading to product release.</text>
</comment>
<dbReference type="SUPFAM" id="SSF51690">
    <property type="entry name" value="Nicotinate/Quinolinate PRTase C-terminal domain-like"/>
    <property type="match status" value="1"/>
</dbReference>
<organism evidence="12 13">
    <name type="scientific">Kalmanozyma brasiliensis (strain GHG001)</name>
    <name type="common">Yeast</name>
    <name type="synonym">Pseudozyma brasiliensis</name>
    <dbReference type="NCBI Taxonomy" id="1365824"/>
    <lineage>
        <taxon>Eukaryota</taxon>
        <taxon>Fungi</taxon>
        <taxon>Dikarya</taxon>
        <taxon>Basidiomycota</taxon>
        <taxon>Ustilaginomycotina</taxon>
        <taxon>Ustilaginomycetes</taxon>
        <taxon>Ustilaginales</taxon>
        <taxon>Ustilaginaceae</taxon>
        <taxon>Kalmanozyma</taxon>
    </lineage>
</organism>
<dbReference type="Pfam" id="PF04095">
    <property type="entry name" value="NAPRTase"/>
    <property type="match status" value="1"/>
</dbReference>
<comment type="pathway">
    <text evidence="1 8">Cofactor biosynthesis; NAD(+) biosynthesis; nicotinate D-ribonucleotide from nicotinate: step 1/1.</text>
</comment>
<dbReference type="OMA" id="THSVYHF"/>
<evidence type="ECO:0000256" key="5">
    <source>
        <dbReference type="ARBA" id="ARBA00022598"/>
    </source>
</evidence>
<dbReference type="STRING" id="1365824.V5EFU7"/>
<feature type="domain" description="Nicotinate phosphoribosyltransferase N-terminal" evidence="11">
    <location>
        <begin position="26"/>
        <end position="153"/>
    </location>
</feature>
<dbReference type="EC" id="6.3.4.21" evidence="3 8"/>
<reference evidence="13" key="1">
    <citation type="journal article" date="2013" name="Genome Announc.">
        <title>Draft genome sequence of Pseudozyma brasiliensis sp. nov. strain GHG001, a high producer of endo-1,4-xylanase isolated from an insect pest of sugarcane.</title>
        <authorList>
            <person name="Oliveira J.V.D.C."/>
            <person name="dos Santos R.A.C."/>
            <person name="Borges T.A."/>
            <person name="Riano-Pachon D.M."/>
            <person name="Goldman G.H."/>
        </authorList>
    </citation>
    <scope>NUCLEOTIDE SEQUENCE [LARGE SCALE GENOMIC DNA]</scope>
    <source>
        <strain evidence="13">GHG001</strain>
    </source>
</reference>
<keyword evidence="5 8" id="KW-0436">Ligase</keyword>
<comment type="function">
    <text evidence="8">Catalyzes the synthesis of beta-nicotinate D-ribonucleotide from nicotinate and 5-phospho-D-ribose 1-phosphate at the expense of ATP.</text>
</comment>
<evidence type="ECO:0000259" key="11">
    <source>
        <dbReference type="Pfam" id="PF17767"/>
    </source>
</evidence>
<dbReference type="Pfam" id="PF17767">
    <property type="entry name" value="NAPRTase_N"/>
    <property type="match status" value="1"/>
</dbReference>
<dbReference type="Proteomes" id="UP000019377">
    <property type="component" value="Unassembled WGS sequence"/>
</dbReference>
<dbReference type="EMBL" id="KI545853">
    <property type="protein sequence ID" value="EST09406.1"/>
    <property type="molecule type" value="Genomic_DNA"/>
</dbReference>
<evidence type="ECO:0000256" key="1">
    <source>
        <dbReference type="ARBA" id="ARBA00004952"/>
    </source>
</evidence>
<dbReference type="InterPro" id="IPR006406">
    <property type="entry name" value="Nic_PRibTrfase"/>
</dbReference>
<dbReference type="CDD" id="cd01401">
    <property type="entry name" value="PncB_like"/>
    <property type="match status" value="1"/>
</dbReference>
<comment type="similarity">
    <text evidence="2 8">Belongs to the NAPRTase family.</text>
</comment>
<dbReference type="InterPro" id="IPR036068">
    <property type="entry name" value="Nicotinate_pribotase-like_C"/>
</dbReference>
<dbReference type="GO" id="GO:0005829">
    <property type="term" value="C:cytosol"/>
    <property type="evidence" value="ECO:0007669"/>
    <property type="project" value="TreeGrafter"/>
</dbReference>
<dbReference type="GeneID" id="27416930"/>
<proteinExistence type="inferred from homology"/>
<dbReference type="PANTHER" id="PTHR11098">
    <property type="entry name" value="NICOTINATE PHOSPHORIBOSYLTRANSFERASE"/>
    <property type="match status" value="1"/>
</dbReference>
<sequence length="560" mass="61736">MSATQAPFSAPIAKDGPDASPIRSILDTDLYKLTMQQAVLRHYPHTRVAYRFTNRAASTMKFTRTAVDRIRGHIEKLVHLKLEKDERAWLEKTCPYLRKDYLDYLEAFRFDPANQVSVDFVATDGEWGDLSLKVQGVWSDVIFYEVPLMAIVSEVYFSTVDTEWSLEGQFEQAQRKATQLTSQGIRYSEFGTRRRRSYQTHRLVLEGLVAGDAASSSSSTSGKLLGTSNVHFAHLFDLVPIGTVAHEWTMAVAALEGYAHSNLTALQLWDAVYSPPDFVPNSPTHDLTIALTDTFSTNVFWADLLDNPAGIEIAKRWRGLRQDSGDSKAFAQKALQAYRSIGVDPSTKVVIYSDGLDVERCLELAQYSKEIGIGAGFGVGTSFTNDFRKREGEEKSKPLNIVIKLDSVEGKPVVKISDELTKNTGDPAEVLAVKRRFGIPTSTHLSRDVVKDITLGGTSEIECVYLKDGAGVEETPPNELRRFRNARSTSKLSSPKKVCPPSTSSEASSKLRLVSARPPLTEGVIERARIELGETDPLEACLALNAASGEDDAPAPNPIA</sequence>
<dbReference type="InterPro" id="IPR007229">
    <property type="entry name" value="Nic_PRibTrfase-Fam"/>
</dbReference>
<dbReference type="NCBIfam" id="TIGR01514">
    <property type="entry name" value="NAPRTase"/>
    <property type="match status" value="1"/>
</dbReference>
<evidence type="ECO:0000256" key="6">
    <source>
        <dbReference type="ARBA" id="ARBA00022642"/>
    </source>
</evidence>
<dbReference type="HAMAP" id="MF_00570">
    <property type="entry name" value="NAPRTase"/>
    <property type="match status" value="1"/>
</dbReference>
<dbReference type="InterPro" id="IPR041525">
    <property type="entry name" value="N/Namide_PRibTrfase"/>
</dbReference>
<evidence type="ECO:0000256" key="4">
    <source>
        <dbReference type="ARBA" id="ARBA00022553"/>
    </source>
</evidence>
<evidence type="ECO:0000256" key="8">
    <source>
        <dbReference type="RuleBase" id="RU003838"/>
    </source>
</evidence>
<keyword evidence="13" id="KW-1185">Reference proteome</keyword>
<dbReference type="InterPro" id="IPR040727">
    <property type="entry name" value="NAPRTase_N"/>
</dbReference>
<dbReference type="OrthoDB" id="193380at2759"/>
<protein>
    <recommendedName>
        <fullName evidence="3 8">Nicotinate phosphoribosyltransferase</fullName>
        <ecNumber evidence="3 8">6.3.4.21</ecNumber>
    </recommendedName>
</protein>
<evidence type="ECO:0000256" key="7">
    <source>
        <dbReference type="ARBA" id="ARBA00048668"/>
    </source>
</evidence>
<accession>V5EFU7</accession>
<dbReference type="GO" id="GO:0004516">
    <property type="term" value="F:nicotinate phosphoribosyltransferase activity"/>
    <property type="evidence" value="ECO:0007669"/>
    <property type="project" value="UniProtKB-UniRule"/>
</dbReference>
<evidence type="ECO:0000313" key="12">
    <source>
        <dbReference type="EMBL" id="EST09406.1"/>
    </source>
</evidence>
<feature type="region of interest" description="Disordered" evidence="9">
    <location>
        <begin position="485"/>
        <end position="511"/>
    </location>
</feature>
<comment type="catalytic activity">
    <reaction evidence="7 8">
        <text>5-phospho-alpha-D-ribose 1-diphosphate + nicotinate + ATP + H2O = nicotinate beta-D-ribonucleotide + ADP + phosphate + diphosphate</text>
        <dbReference type="Rhea" id="RHEA:36163"/>
        <dbReference type="ChEBI" id="CHEBI:15377"/>
        <dbReference type="ChEBI" id="CHEBI:30616"/>
        <dbReference type="ChEBI" id="CHEBI:32544"/>
        <dbReference type="ChEBI" id="CHEBI:33019"/>
        <dbReference type="ChEBI" id="CHEBI:43474"/>
        <dbReference type="ChEBI" id="CHEBI:57502"/>
        <dbReference type="ChEBI" id="CHEBI:58017"/>
        <dbReference type="ChEBI" id="CHEBI:456216"/>
        <dbReference type="EC" id="6.3.4.21"/>
    </reaction>
</comment>
<evidence type="ECO:0000256" key="2">
    <source>
        <dbReference type="ARBA" id="ARBA00010897"/>
    </source>
</evidence>
<dbReference type="AlphaFoldDB" id="V5EFU7"/>
<dbReference type="HOGENOM" id="CLU_030991_0_0_1"/>
<keyword evidence="4" id="KW-0597">Phosphoprotein</keyword>
<evidence type="ECO:0000256" key="3">
    <source>
        <dbReference type="ARBA" id="ARBA00013236"/>
    </source>
</evidence>
<feature type="domain" description="Nicotinate/nicotinamide phosphoribosyltransferase" evidence="10">
    <location>
        <begin position="186"/>
        <end position="440"/>
    </location>
</feature>
<name>V5EFU7_KALBG</name>
<dbReference type="Gene3D" id="3.20.140.10">
    <property type="entry name" value="nicotinate phosphoribosyltransferase"/>
    <property type="match status" value="1"/>
</dbReference>
<evidence type="ECO:0000259" key="10">
    <source>
        <dbReference type="Pfam" id="PF04095"/>
    </source>
</evidence>